<reference evidence="2 3" key="1">
    <citation type="submission" date="2020-08" db="EMBL/GenBank/DDBJ databases">
        <title>Sequencing the genomes of 1000 actinobacteria strains.</title>
        <authorList>
            <person name="Klenk H.-P."/>
        </authorList>
    </citation>
    <scope>NUCLEOTIDE SEQUENCE [LARGE SCALE GENOMIC DNA]</scope>
    <source>
        <strain evidence="2 3">DSM 105369</strain>
    </source>
</reference>
<feature type="transmembrane region" description="Helical" evidence="1">
    <location>
        <begin position="274"/>
        <end position="294"/>
    </location>
</feature>
<comment type="caution">
    <text evidence="2">The sequence shown here is derived from an EMBL/GenBank/DDBJ whole genome shotgun (WGS) entry which is preliminary data.</text>
</comment>
<feature type="transmembrane region" description="Helical" evidence="1">
    <location>
        <begin position="306"/>
        <end position="325"/>
    </location>
</feature>
<evidence type="ECO:0000256" key="1">
    <source>
        <dbReference type="SAM" id="Phobius"/>
    </source>
</evidence>
<feature type="transmembrane region" description="Helical" evidence="1">
    <location>
        <begin position="190"/>
        <end position="211"/>
    </location>
</feature>
<evidence type="ECO:0000313" key="2">
    <source>
        <dbReference type="EMBL" id="MBB2891363.1"/>
    </source>
</evidence>
<accession>A0A839N5P6</accession>
<keyword evidence="1" id="KW-0472">Membrane</keyword>
<protein>
    <recommendedName>
        <fullName evidence="4">Glycosyltransferase RgtA/B/C/D-like domain-containing protein</fullName>
    </recommendedName>
</protein>
<keyword evidence="3" id="KW-1185">Reference proteome</keyword>
<feature type="transmembrane region" description="Helical" evidence="1">
    <location>
        <begin position="92"/>
        <end position="114"/>
    </location>
</feature>
<dbReference type="RefSeq" id="WP_183319640.1">
    <property type="nucleotide sequence ID" value="NZ_JACHVQ010000001.1"/>
</dbReference>
<proteinExistence type="predicted"/>
<feature type="transmembrane region" description="Helical" evidence="1">
    <location>
        <begin position="331"/>
        <end position="347"/>
    </location>
</feature>
<keyword evidence="1" id="KW-1133">Transmembrane helix</keyword>
<keyword evidence="1" id="KW-0812">Transmembrane</keyword>
<evidence type="ECO:0000313" key="3">
    <source>
        <dbReference type="Proteomes" id="UP000559182"/>
    </source>
</evidence>
<dbReference type="Proteomes" id="UP000559182">
    <property type="component" value="Unassembled WGS sequence"/>
</dbReference>
<sequence>MTWRLQGDRWRVVLVVVLALPLLAWALSWVLHGWIPQGDEAWIALKTQDVFSAHPPLQGMRSTSDLQWTGVWAHHPGPIEFYLLAVPYAVTGFHPVGLILGCFLLAVALIWLAVEHGWAAGRSNGVVVVVLAVVGSEIMLGPSLVLPWNPWPAVLGTVTLLVLAWQLLLDKLSALPWFVAVASLVLQANLALLPVVLPLLIVLAVVGLLRWHERRSAIWPLPGWGAVDRPRVWRRPGARAVAVGVACWLPAVVELFEVTPNNASQLWALTTRELAGPLHLVAAALLVVACCWAARRIAPQSLTARSAARSVSGCLATGVLAALAAGGTRRLGYLFMAFGAVLFAAAARRDRWPMRQRLSAVPPAGWAAVGLTIALCIGPGAPMALSFTRGELRSTTRAQPVPGAVRQELRADGVRSGAVVIRGVGAQGWASYAPAVVAFLAAHGYTPYFDVAWGHPEDDEYRRIRNAPADAVQVTVGDDGVPVVKLPAAG</sequence>
<gene>
    <name evidence="2" type="ORF">FHU39_001347</name>
</gene>
<evidence type="ECO:0008006" key="4">
    <source>
        <dbReference type="Google" id="ProtNLM"/>
    </source>
</evidence>
<dbReference type="AlphaFoldDB" id="A0A839N5P6"/>
<organism evidence="2 3">
    <name type="scientific">Flexivirga oryzae</name>
    <dbReference type="NCBI Taxonomy" id="1794944"/>
    <lineage>
        <taxon>Bacteria</taxon>
        <taxon>Bacillati</taxon>
        <taxon>Actinomycetota</taxon>
        <taxon>Actinomycetes</taxon>
        <taxon>Micrococcales</taxon>
        <taxon>Dermacoccaceae</taxon>
        <taxon>Flexivirga</taxon>
    </lineage>
</organism>
<name>A0A839N5P6_9MICO</name>
<feature type="transmembrane region" description="Helical" evidence="1">
    <location>
        <begin position="12"/>
        <end position="35"/>
    </location>
</feature>
<feature type="transmembrane region" description="Helical" evidence="1">
    <location>
        <begin position="126"/>
        <end position="145"/>
    </location>
</feature>
<dbReference type="EMBL" id="JACHVQ010000001">
    <property type="protein sequence ID" value="MBB2891363.1"/>
    <property type="molecule type" value="Genomic_DNA"/>
</dbReference>